<dbReference type="GO" id="GO:0006450">
    <property type="term" value="P:regulation of translational fidelity"/>
    <property type="evidence" value="ECO:0007669"/>
    <property type="project" value="TreeGrafter"/>
</dbReference>
<dbReference type="NCBIfam" id="TIGR00057">
    <property type="entry name" value="L-threonylcarbamoyladenylate synthase"/>
    <property type="match status" value="1"/>
</dbReference>
<dbReference type="PANTHER" id="PTHR17490">
    <property type="entry name" value="SUA5"/>
    <property type="match status" value="1"/>
</dbReference>
<feature type="binding site" evidence="14">
    <location>
        <position position="239"/>
    </location>
    <ligand>
        <name>ATP</name>
        <dbReference type="ChEBI" id="CHEBI:30616"/>
    </ligand>
</feature>
<dbReference type="SUPFAM" id="SSF55821">
    <property type="entry name" value="YrdC/RibB"/>
    <property type="match status" value="1"/>
</dbReference>
<evidence type="ECO:0000256" key="10">
    <source>
        <dbReference type="ARBA" id="ARBA00022840"/>
    </source>
</evidence>
<dbReference type="InterPro" id="IPR005145">
    <property type="entry name" value="Sua5_C"/>
</dbReference>
<dbReference type="InterPro" id="IPR050156">
    <property type="entry name" value="TC-AMP_synthase_SUA5"/>
</dbReference>
<keyword evidence="10 13" id="KW-0067">ATP-binding</keyword>
<comment type="function">
    <text evidence="13">Required for the formation of a threonylcarbamoyl group on adenosine at position 37 (t(6)A37) in tRNAs that read codons beginning with adenine.</text>
</comment>
<evidence type="ECO:0000256" key="3">
    <source>
        <dbReference type="ARBA" id="ARBA00012584"/>
    </source>
</evidence>
<feature type="binding site" evidence="14">
    <location>
        <position position="153"/>
    </location>
    <ligand>
        <name>ATP</name>
        <dbReference type="ChEBI" id="CHEBI:30616"/>
    </ligand>
</feature>
<proteinExistence type="inferred from homology"/>
<reference evidence="16 17" key="1">
    <citation type="journal article" date="2020" name="Nature">
        <title>Isolation of an archaeon at the prokaryote-eukaryote interface.</title>
        <authorList>
            <person name="Imachi H."/>
            <person name="Nobu M.K."/>
            <person name="Nakahara N."/>
            <person name="Morono Y."/>
            <person name="Ogawara M."/>
            <person name="Takaki Y."/>
            <person name="Takano Y."/>
            <person name="Uematsu K."/>
            <person name="Ikuta T."/>
            <person name="Ito M."/>
            <person name="Matsui Y."/>
            <person name="Miyazaki M."/>
            <person name="Murata K."/>
            <person name="Saito Y."/>
            <person name="Sakai S."/>
            <person name="Song C."/>
            <person name="Tasumi E."/>
            <person name="Yamanaka Y."/>
            <person name="Yamaguchi T."/>
            <person name="Kamagata Y."/>
            <person name="Tamaki H."/>
            <person name="Takai K."/>
        </authorList>
    </citation>
    <scope>NUCLEOTIDE SEQUENCE [LARGE SCALE GENOMIC DNA]</scope>
    <source>
        <strain evidence="16 17">MK-D1</strain>
    </source>
</reference>
<dbReference type="GO" id="GO:0061710">
    <property type="term" value="F:L-threonylcarbamoyladenylate synthase"/>
    <property type="evidence" value="ECO:0007669"/>
    <property type="project" value="UniProtKB-EC"/>
</dbReference>
<feature type="binding site" evidence="14">
    <location>
        <position position="64"/>
    </location>
    <ligand>
        <name>ATP</name>
        <dbReference type="ChEBI" id="CHEBI:30616"/>
    </ligand>
</feature>
<evidence type="ECO:0000256" key="1">
    <source>
        <dbReference type="ARBA" id="ARBA00004496"/>
    </source>
</evidence>
<dbReference type="PIRSF" id="PIRSF004930">
    <property type="entry name" value="Tln_factor_SUA5"/>
    <property type="match status" value="1"/>
</dbReference>
<dbReference type="GO" id="GO:0005524">
    <property type="term" value="F:ATP binding"/>
    <property type="evidence" value="ECO:0007669"/>
    <property type="project" value="UniProtKB-UniRule"/>
</dbReference>
<feature type="binding site" evidence="14">
    <location>
        <position position="37"/>
    </location>
    <ligand>
        <name>L-threonine</name>
        <dbReference type="ChEBI" id="CHEBI:57926"/>
    </ligand>
</feature>
<dbReference type="GO" id="GO:0005737">
    <property type="term" value="C:cytoplasm"/>
    <property type="evidence" value="ECO:0007669"/>
    <property type="project" value="UniProtKB-SubCell"/>
</dbReference>
<feature type="binding site" evidence="14">
    <location>
        <position position="60"/>
    </location>
    <ligand>
        <name>ATP</name>
        <dbReference type="ChEBI" id="CHEBI:30616"/>
    </ligand>
</feature>
<evidence type="ECO:0000256" key="13">
    <source>
        <dbReference type="PIRNR" id="PIRNR004930"/>
    </source>
</evidence>
<feature type="binding site" evidence="14">
    <location>
        <position position="119"/>
    </location>
    <ligand>
        <name>ATP</name>
        <dbReference type="ChEBI" id="CHEBI:30616"/>
    </ligand>
</feature>
<organism evidence="16 17">
    <name type="scientific">Promethearchaeum syntrophicum</name>
    <dbReference type="NCBI Taxonomy" id="2594042"/>
    <lineage>
        <taxon>Archaea</taxon>
        <taxon>Promethearchaeati</taxon>
        <taxon>Promethearchaeota</taxon>
        <taxon>Promethearchaeia</taxon>
        <taxon>Promethearchaeales</taxon>
        <taxon>Promethearchaeaceae</taxon>
        <taxon>Promethearchaeum</taxon>
    </lineage>
</organism>
<protein>
    <recommendedName>
        <fullName evidence="4 13">Threonylcarbamoyl-AMP synthase</fullName>
        <shortName evidence="13">TC-AMP synthase</shortName>
        <ecNumber evidence="3 13">2.7.7.87</ecNumber>
    </recommendedName>
    <alternativeName>
        <fullName evidence="11 13">L-threonylcarbamoyladenylate synthase</fullName>
    </alternativeName>
</protein>
<dbReference type="InterPro" id="IPR017945">
    <property type="entry name" value="DHBP_synth_RibB-like_a/b_dom"/>
</dbReference>
<evidence type="ECO:0000256" key="8">
    <source>
        <dbReference type="ARBA" id="ARBA00022695"/>
    </source>
</evidence>
<dbReference type="AlphaFoldDB" id="A0A5B9D730"/>
<keyword evidence="9 13" id="KW-0547">Nucleotide-binding</keyword>
<dbReference type="PANTHER" id="PTHR17490:SF16">
    <property type="entry name" value="THREONYLCARBAMOYL-AMP SYNTHASE"/>
    <property type="match status" value="1"/>
</dbReference>
<dbReference type="RefSeq" id="WP_147661901.1">
    <property type="nucleotide sequence ID" value="NZ_CP042905.2"/>
</dbReference>
<dbReference type="OrthoDB" id="39992at2157"/>
<feature type="domain" description="YrdC-like" evidence="15">
    <location>
        <begin position="15"/>
        <end position="201"/>
    </location>
</feature>
<dbReference type="GO" id="GO:0003725">
    <property type="term" value="F:double-stranded RNA binding"/>
    <property type="evidence" value="ECO:0007669"/>
    <property type="project" value="UniProtKB-UniRule"/>
</dbReference>
<evidence type="ECO:0000256" key="4">
    <source>
        <dbReference type="ARBA" id="ARBA00015492"/>
    </source>
</evidence>
<evidence type="ECO:0000313" key="17">
    <source>
        <dbReference type="Proteomes" id="UP000321408"/>
    </source>
</evidence>
<feature type="binding site" evidence="14">
    <location>
        <position position="183"/>
    </location>
    <ligand>
        <name>L-threonine</name>
        <dbReference type="ChEBI" id="CHEBI:57926"/>
    </ligand>
</feature>
<gene>
    <name evidence="16" type="ORF">DSAG12_00791</name>
</gene>
<keyword evidence="5 13" id="KW-0963">Cytoplasm</keyword>
<evidence type="ECO:0000313" key="16">
    <source>
        <dbReference type="EMBL" id="QEE14968.1"/>
    </source>
</evidence>
<evidence type="ECO:0000256" key="12">
    <source>
        <dbReference type="ARBA" id="ARBA00048366"/>
    </source>
</evidence>
<dbReference type="GO" id="GO:0008033">
    <property type="term" value="P:tRNA processing"/>
    <property type="evidence" value="ECO:0007669"/>
    <property type="project" value="UniProtKB-KW"/>
</dbReference>
<dbReference type="EMBL" id="CP042905">
    <property type="protein sequence ID" value="QEE14968.1"/>
    <property type="molecule type" value="Genomic_DNA"/>
</dbReference>
<dbReference type="InterPro" id="IPR006070">
    <property type="entry name" value="Sua5-like_dom"/>
</dbReference>
<dbReference type="InterPro" id="IPR010923">
    <property type="entry name" value="T(6)A37_SUA5"/>
</dbReference>
<dbReference type="Pfam" id="PF01300">
    <property type="entry name" value="Sua5_yciO_yrdC"/>
    <property type="match status" value="1"/>
</dbReference>
<dbReference type="KEGG" id="psyt:DSAG12_00791"/>
<evidence type="ECO:0000256" key="11">
    <source>
        <dbReference type="ARBA" id="ARBA00029774"/>
    </source>
</evidence>
<feature type="binding site" evidence="14">
    <location>
        <position position="145"/>
    </location>
    <ligand>
        <name>ATP</name>
        <dbReference type="ChEBI" id="CHEBI:30616"/>
    </ligand>
</feature>
<keyword evidence="6 13" id="KW-0808">Transferase</keyword>
<dbReference type="Gene3D" id="3.90.870.10">
    <property type="entry name" value="DHBP synthase"/>
    <property type="match status" value="1"/>
</dbReference>
<sequence length="364" mass="40466">MYTKIIRLDPLNFSIDQLQEAVDLIKRDEIVAFPTETVYGLGGSAFSETAVRKIFKAKGRPSDNPMIVHISDLEMLSSIVKTIPEKIRKLCERFWPGPLTILFDKSDKIPDIVTAGLSTVAVRMPSQPLALALIKTLGIPIAAPSANLSSRPSPTQAKHVFDDLQGKIPLIIDGGSCDVGVESTVIDVHKGFSVILRPGGVNLEKLREYLPEIEMYREKNIDKLDEYSPQSPGLKYKHYSPKAEIVLIEGSIKFFEEKIVSLYSEYRLQRIIIGIIHTHKNIQISSEILDDPNCKIIYLGSLDSKTDSDNSINADKIAEGLFSTLRAVDNQKIDLVIVEGISDKKIGLAVMNRLRRAASKIIKE</sequence>
<dbReference type="EC" id="2.7.7.87" evidence="3 13"/>
<evidence type="ECO:0000256" key="14">
    <source>
        <dbReference type="PIRSR" id="PIRSR004930-1"/>
    </source>
</evidence>
<keyword evidence="17" id="KW-1185">Reference proteome</keyword>
<evidence type="ECO:0000256" key="9">
    <source>
        <dbReference type="ARBA" id="ARBA00022741"/>
    </source>
</evidence>
<feature type="binding site" evidence="14">
    <location>
        <position position="69"/>
    </location>
    <ligand>
        <name>L-threonine</name>
        <dbReference type="ChEBI" id="CHEBI:57926"/>
    </ligand>
</feature>
<dbReference type="Gene3D" id="3.40.50.11030">
    <property type="entry name" value="Threonylcarbamoyl-AMP synthase, C-terminal domain"/>
    <property type="match status" value="1"/>
</dbReference>
<comment type="similarity">
    <text evidence="2 13">Belongs to the SUA5 family.</text>
</comment>
<keyword evidence="7 13" id="KW-0819">tRNA processing</keyword>
<dbReference type="Pfam" id="PF03481">
    <property type="entry name" value="Sua5_C"/>
    <property type="match status" value="1"/>
</dbReference>
<keyword evidence="8 13" id="KW-0548">Nucleotidyltransferase</keyword>
<feature type="binding site" evidence="14">
    <location>
        <position position="143"/>
    </location>
    <ligand>
        <name>L-threonine</name>
        <dbReference type="ChEBI" id="CHEBI:57926"/>
    </ligand>
</feature>
<feature type="binding site" evidence="14">
    <location>
        <position position="123"/>
    </location>
    <ligand>
        <name>L-threonine</name>
        <dbReference type="ChEBI" id="CHEBI:57926"/>
    </ligand>
</feature>
<evidence type="ECO:0000259" key="15">
    <source>
        <dbReference type="PROSITE" id="PS51163"/>
    </source>
</evidence>
<evidence type="ECO:0000256" key="6">
    <source>
        <dbReference type="ARBA" id="ARBA00022679"/>
    </source>
</evidence>
<evidence type="ECO:0000256" key="7">
    <source>
        <dbReference type="ARBA" id="ARBA00022694"/>
    </source>
</evidence>
<dbReference type="InterPro" id="IPR038385">
    <property type="entry name" value="Sua5/YwlC_C"/>
</dbReference>
<comment type="catalytic activity">
    <reaction evidence="12 13">
        <text>L-threonine + hydrogencarbonate + ATP = L-threonylcarbamoyladenylate + diphosphate + H2O</text>
        <dbReference type="Rhea" id="RHEA:36407"/>
        <dbReference type="ChEBI" id="CHEBI:15377"/>
        <dbReference type="ChEBI" id="CHEBI:17544"/>
        <dbReference type="ChEBI" id="CHEBI:30616"/>
        <dbReference type="ChEBI" id="CHEBI:33019"/>
        <dbReference type="ChEBI" id="CHEBI:57926"/>
        <dbReference type="ChEBI" id="CHEBI:73682"/>
        <dbReference type="EC" id="2.7.7.87"/>
    </reaction>
</comment>
<dbReference type="FunFam" id="3.90.870.10:FF:000008">
    <property type="entry name" value="Threonylcarbamoyl-AMP synthase"/>
    <property type="match status" value="1"/>
</dbReference>
<comment type="subcellular location">
    <subcellularLocation>
        <location evidence="1 13">Cytoplasm</location>
    </subcellularLocation>
</comment>
<reference evidence="16 17" key="2">
    <citation type="journal article" date="2024" name="Int. J. Syst. Evol. Microbiol.">
        <title>Promethearchaeum syntrophicum gen. nov., sp. nov., an anaerobic, obligately syntrophic archaeon, the first isolate of the lineage 'Asgard' archaea, and proposal of the new archaeal phylum Promethearchaeota phyl. nov. and kingdom Promethearchaeati regn. nov.</title>
        <authorList>
            <person name="Imachi H."/>
            <person name="Nobu M.K."/>
            <person name="Kato S."/>
            <person name="Takaki Y."/>
            <person name="Miyazaki M."/>
            <person name="Miyata M."/>
            <person name="Ogawara M."/>
            <person name="Saito Y."/>
            <person name="Sakai S."/>
            <person name="Tahara Y.O."/>
            <person name="Takano Y."/>
            <person name="Tasumi E."/>
            <person name="Uematsu K."/>
            <person name="Yoshimura T."/>
            <person name="Itoh T."/>
            <person name="Ohkuma M."/>
            <person name="Takai K."/>
        </authorList>
    </citation>
    <scope>NUCLEOTIDE SEQUENCE [LARGE SCALE GENOMIC DNA]</scope>
    <source>
        <strain evidence="16 17">MK-D1</strain>
    </source>
</reference>
<accession>A0A5B9D730</accession>
<dbReference type="GO" id="GO:0000049">
    <property type="term" value="F:tRNA binding"/>
    <property type="evidence" value="ECO:0007669"/>
    <property type="project" value="TreeGrafter"/>
</dbReference>
<evidence type="ECO:0000256" key="2">
    <source>
        <dbReference type="ARBA" id="ARBA00007663"/>
    </source>
</evidence>
<feature type="binding site" evidence="14">
    <location>
        <position position="197"/>
    </location>
    <ligand>
        <name>ATP</name>
        <dbReference type="ChEBI" id="CHEBI:30616"/>
    </ligand>
</feature>
<evidence type="ECO:0000256" key="5">
    <source>
        <dbReference type="ARBA" id="ARBA00022490"/>
    </source>
</evidence>
<dbReference type="GeneID" id="41328792"/>
<name>A0A5B9D730_9ARCH</name>
<dbReference type="Proteomes" id="UP000321408">
    <property type="component" value="Chromosome"/>
</dbReference>
<dbReference type="PROSITE" id="PS51163">
    <property type="entry name" value="YRDC"/>
    <property type="match status" value="1"/>
</dbReference>